<sequence length="323" mass="35741">MDFSKFNINYKPTASQIWTGRKTDPNAGTQYWYQAIHQASLEESASNTDIGLIGYACDEGVKRNLGRIGAKKGPTVIKERLAKLSFHHFDNQIVDFGDISCIEDDLESCQEAFAQSIAQLLANNSFPIAIGGGHDIAYAHFKGIHDHLKDQANNRIGIINFDAHFDLRPVLENGNSGTPFNQIFDGFDNVSYFALGIQKASNTSELFQIAKENKVEFILNDECNLTNISSIQQRLDAFLMDIDHLYITIDLDGFSSAYAPGVSAPSPVGIHADFGIHILKYLFKSSKVISCDIAEMNPVYDQDSSTANLAARLIDCICEFHSN</sequence>
<dbReference type="UniPathway" id="UPA00379">
    <property type="reaction ID" value="UER00552"/>
</dbReference>
<evidence type="ECO:0000313" key="9">
    <source>
        <dbReference type="EMBL" id="NER16748.1"/>
    </source>
</evidence>
<keyword evidence="3 5" id="KW-0369">Histidine metabolism</keyword>
<dbReference type="Gene3D" id="3.40.800.10">
    <property type="entry name" value="Ureohydrolase domain"/>
    <property type="match status" value="1"/>
</dbReference>
<dbReference type="GO" id="GO:0019556">
    <property type="term" value="P:L-histidine catabolic process to glutamate and formamide"/>
    <property type="evidence" value="ECO:0007669"/>
    <property type="project" value="UniProtKB-UniRule"/>
</dbReference>
<comment type="cofactor">
    <cofactor evidence="5 7">
        <name>Mn(2+)</name>
        <dbReference type="ChEBI" id="CHEBI:29035"/>
    </cofactor>
    <text evidence="5 7">Binds 2 manganese ions per subunit.</text>
</comment>
<dbReference type="InterPro" id="IPR006035">
    <property type="entry name" value="Ureohydrolase"/>
</dbReference>
<keyword evidence="10" id="KW-1185">Reference proteome</keyword>
<dbReference type="CDD" id="cd09988">
    <property type="entry name" value="Formimidoylglutamase"/>
    <property type="match status" value="1"/>
</dbReference>
<evidence type="ECO:0000313" key="10">
    <source>
        <dbReference type="Proteomes" id="UP000474296"/>
    </source>
</evidence>
<feature type="binding site" evidence="7">
    <location>
        <position position="252"/>
    </location>
    <ligand>
        <name>Mn(2+)</name>
        <dbReference type="ChEBI" id="CHEBI:29035"/>
        <label>1</label>
    </ligand>
</feature>
<keyword evidence="4 5" id="KW-0464">Manganese</keyword>
<dbReference type="Pfam" id="PF00491">
    <property type="entry name" value="Arginase"/>
    <property type="match status" value="1"/>
</dbReference>
<evidence type="ECO:0000256" key="8">
    <source>
        <dbReference type="PROSITE-ProRule" id="PRU00742"/>
    </source>
</evidence>
<feature type="binding site" evidence="7">
    <location>
        <position position="164"/>
    </location>
    <ligand>
        <name>Mn(2+)</name>
        <dbReference type="ChEBI" id="CHEBI:29035"/>
        <label>1</label>
    </ligand>
</feature>
<dbReference type="Proteomes" id="UP000474296">
    <property type="component" value="Unassembled WGS sequence"/>
</dbReference>
<evidence type="ECO:0000256" key="5">
    <source>
        <dbReference type="HAMAP-Rule" id="MF_00737"/>
    </source>
</evidence>
<comment type="pathway">
    <text evidence="5">Amino-acid degradation; L-histidine degradation into L-glutamate; L-glutamate from N-formimidoyl-L-glutamate (hydrolase route): step 1/1.</text>
</comment>
<feature type="binding site" evidence="5 7">
    <location>
        <position position="162"/>
    </location>
    <ligand>
        <name>Mn(2+)</name>
        <dbReference type="ChEBI" id="CHEBI:29035"/>
        <label>1</label>
    </ligand>
</feature>
<dbReference type="InterPro" id="IPR023696">
    <property type="entry name" value="Ureohydrolase_dom_sf"/>
</dbReference>
<feature type="binding site" evidence="5">
    <location>
        <position position="164"/>
    </location>
    <ligand>
        <name>Mn(2+)</name>
        <dbReference type="ChEBI" id="CHEBI:29035"/>
        <label>2</label>
    </ligand>
</feature>
<protein>
    <recommendedName>
        <fullName evidence="5 6">Formimidoylglutamase</fullName>
        <ecNumber evidence="5 6">3.5.3.8</ecNumber>
    </recommendedName>
    <alternativeName>
        <fullName evidence="5">Formiminoglutamase</fullName>
    </alternativeName>
    <alternativeName>
        <fullName evidence="5">Formiminoglutamate hydrolase</fullName>
    </alternativeName>
</protein>
<feature type="binding site" evidence="5 7">
    <location>
        <position position="250"/>
    </location>
    <ligand>
        <name>Mn(2+)</name>
        <dbReference type="ChEBI" id="CHEBI:29035"/>
        <label>1</label>
    </ligand>
</feature>
<dbReference type="PIRSF" id="PIRSF036979">
    <property type="entry name" value="Arginase"/>
    <property type="match status" value="1"/>
</dbReference>
<dbReference type="RefSeq" id="WP_164030210.1">
    <property type="nucleotide sequence ID" value="NZ_JAABOQ010000002.1"/>
</dbReference>
<dbReference type="PANTHER" id="PTHR11358">
    <property type="entry name" value="ARGINASE/AGMATINASE"/>
    <property type="match status" value="1"/>
</dbReference>
<name>A0A6M0CFX2_9FLAO</name>
<dbReference type="GO" id="GO:0050415">
    <property type="term" value="F:formimidoylglutamase activity"/>
    <property type="evidence" value="ECO:0007669"/>
    <property type="project" value="UniProtKB-UniRule"/>
</dbReference>
<feature type="binding site" evidence="5">
    <location>
        <position position="162"/>
    </location>
    <ligand>
        <name>Mn(2+)</name>
        <dbReference type="ChEBI" id="CHEBI:29035"/>
        <label>2</label>
    </ligand>
</feature>
<feature type="binding site" evidence="5">
    <location>
        <position position="252"/>
    </location>
    <ligand>
        <name>Mn(2+)</name>
        <dbReference type="ChEBI" id="CHEBI:29035"/>
        <label>2</label>
    </ligand>
</feature>
<evidence type="ECO:0000256" key="7">
    <source>
        <dbReference type="PIRSR" id="PIRSR036979-1"/>
    </source>
</evidence>
<dbReference type="AlphaFoldDB" id="A0A6M0CFX2"/>
<dbReference type="GO" id="GO:0008783">
    <property type="term" value="F:agmatinase activity"/>
    <property type="evidence" value="ECO:0007669"/>
    <property type="project" value="TreeGrafter"/>
</dbReference>
<dbReference type="GO" id="GO:0033389">
    <property type="term" value="P:putrescine biosynthetic process from arginine, via agmatine"/>
    <property type="evidence" value="ECO:0007669"/>
    <property type="project" value="TreeGrafter"/>
</dbReference>
<evidence type="ECO:0000256" key="3">
    <source>
        <dbReference type="ARBA" id="ARBA00022808"/>
    </source>
</evidence>
<dbReference type="SUPFAM" id="SSF52768">
    <property type="entry name" value="Arginase/deacetylase"/>
    <property type="match status" value="1"/>
</dbReference>
<reference evidence="9 10" key="1">
    <citation type="submission" date="2020-01" db="EMBL/GenBank/DDBJ databases">
        <title>Spongiivirga citrea KCTC 32990T.</title>
        <authorList>
            <person name="Wang G."/>
        </authorList>
    </citation>
    <scope>NUCLEOTIDE SEQUENCE [LARGE SCALE GENOMIC DNA]</scope>
    <source>
        <strain evidence="9 10">KCTC 32990</strain>
    </source>
</reference>
<dbReference type="GO" id="GO:0030145">
    <property type="term" value="F:manganese ion binding"/>
    <property type="evidence" value="ECO:0007669"/>
    <property type="project" value="UniProtKB-UniRule"/>
</dbReference>
<evidence type="ECO:0000256" key="1">
    <source>
        <dbReference type="ARBA" id="ARBA00022723"/>
    </source>
</evidence>
<evidence type="ECO:0000256" key="6">
    <source>
        <dbReference type="NCBIfam" id="TIGR01227"/>
    </source>
</evidence>
<dbReference type="PROSITE" id="PS51409">
    <property type="entry name" value="ARGINASE_2"/>
    <property type="match status" value="1"/>
</dbReference>
<keyword evidence="2 5" id="KW-0378">Hydrolase</keyword>
<dbReference type="EC" id="3.5.3.8" evidence="5 6"/>
<feature type="binding site" evidence="5 7">
    <location>
        <position position="166"/>
    </location>
    <ligand>
        <name>Mn(2+)</name>
        <dbReference type="ChEBI" id="CHEBI:29035"/>
        <label>1</label>
    </ligand>
</feature>
<evidence type="ECO:0000256" key="2">
    <source>
        <dbReference type="ARBA" id="ARBA00022801"/>
    </source>
</evidence>
<dbReference type="GO" id="GO:0019557">
    <property type="term" value="P:L-histidine catabolic process to glutamate and formate"/>
    <property type="evidence" value="ECO:0007669"/>
    <property type="project" value="UniProtKB-UniPathway"/>
</dbReference>
<accession>A0A6M0CFX2</accession>
<dbReference type="EMBL" id="JAABOQ010000002">
    <property type="protein sequence ID" value="NER16748.1"/>
    <property type="molecule type" value="Genomic_DNA"/>
</dbReference>
<organism evidence="9 10">
    <name type="scientific">Spongiivirga citrea</name>
    <dbReference type="NCBI Taxonomy" id="1481457"/>
    <lineage>
        <taxon>Bacteria</taxon>
        <taxon>Pseudomonadati</taxon>
        <taxon>Bacteroidota</taxon>
        <taxon>Flavobacteriia</taxon>
        <taxon>Flavobacteriales</taxon>
        <taxon>Flavobacteriaceae</taxon>
        <taxon>Spongiivirga</taxon>
    </lineage>
</organism>
<feature type="binding site" evidence="5">
    <location>
        <position position="250"/>
    </location>
    <ligand>
        <name>Mn(2+)</name>
        <dbReference type="ChEBI" id="CHEBI:29035"/>
        <label>2</label>
    </ligand>
</feature>
<comment type="catalytic activity">
    <reaction evidence="5">
        <text>N-formimidoyl-L-glutamate + H2O = formamide + L-glutamate</text>
        <dbReference type="Rhea" id="RHEA:22492"/>
        <dbReference type="ChEBI" id="CHEBI:15377"/>
        <dbReference type="ChEBI" id="CHEBI:16397"/>
        <dbReference type="ChEBI" id="CHEBI:29985"/>
        <dbReference type="ChEBI" id="CHEBI:58928"/>
        <dbReference type="EC" id="3.5.3.8"/>
    </reaction>
</comment>
<dbReference type="HAMAP" id="MF_00737">
    <property type="entry name" value="Formimidoylglutam"/>
    <property type="match status" value="1"/>
</dbReference>
<proteinExistence type="inferred from homology"/>
<dbReference type="NCBIfam" id="TIGR01227">
    <property type="entry name" value="hutG"/>
    <property type="match status" value="1"/>
</dbReference>
<dbReference type="InterPro" id="IPR005923">
    <property type="entry name" value="HutG"/>
</dbReference>
<comment type="function">
    <text evidence="5">Catalyzes the conversion of N-formimidoyl-L-glutamate to L-glutamate and formamide.</text>
</comment>
<evidence type="ECO:0000256" key="4">
    <source>
        <dbReference type="ARBA" id="ARBA00023211"/>
    </source>
</evidence>
<gene>
    <name evidence="5 9" type="primary">hutG</name>
    <name evidence="9" type="ORF">GWK10_05970</name>
</gene>
<feature type="binding site" evidence="5 7">
    <location>
        <position position="134"/>
    </location>
    <ligand>
        <name>Mn(2+)</name>
        <dbReference type="ChEBI" id="CHEBI:29035"/>
        <label>1</label>
    </ligand>
</feature>
<dbReference type="PANTHER" id="PTHR11358:SF35">
    <property type="entry name" value="FORMIMIDOYLGLUTAMASE"/>
    <property type="match status" value="1"/>
</dbReference>
<comment type="caution">
    <text evidence="9">The sequence shown here is derived from an EMBL/GenBank/DDBJ whole genome shotgun (WGS) entry which is preliminary data.</text>
</comment>
<keyword evidence="1 5" id="KW-0479">Metal-binding</keyword>
<comment type="similarity">
    <text evidence="5 8">Belongs to the arginase family.</text>
</comment>